<dbReference type="GO" id="GO:0016491">
    <property type="term" value="F:oxidoreductase activity"/>
    <property type="evidence" value="ECO:0007669"/>
    <property type="project" value="UniProtKB-KW"/>
</dbReference>
<evidence type="ECO:0000313" key="4">
    <source>
        <dbReference type="EMBL" id="TYQ06287.1"/>
    </source>
</evidence>
<dbReference type="EMBL" id="VNIQ01000002">
    <property type="protein sequence ID" value="TYQ06287.1"/>
    <property type="molecule type" value="Genomic_DNA"/>
</dbReference>
<organism evidence="4">
    <name type="scientific">Nocardia globerula</name>
    <dbReference type="NCBI Taxonomy" id="1818"/>
    <lineage>
        <taxon>Bacteria</taxon>
        <taxon>Bacillati</taxon>
        <taxon>Actinomycetota</taxon>
        <taxon>Actinomycetes</taxon>
        <taxon>Mycobacteriales</taxon>
        <taxon>Nocardiaceae</taxon>
        <taxon>Nocardia</taxon>
    </lineage>
</organism>
<dbReference type="InterPro" id="IPR002347">
    <property type="entry name" value="SDR_fam"/>
</dbReference>
<dbReference type="SUPFAM" id="SSF51735">
    <property type="entry name" value="NAD(P)-binding Rossmann-fold domains"/>
    <property type="match status" value="1"/>
</dbReference>
<dbReference type="AlphaFoldDB" id="A0A652YT22"/>
<sequence length="273" mass="28475">MCRVTGLSTDGPCSDPAVVTVAAMTRQKILITGASSGLGEEMARRFAARGRDLALCARRTDRLDALRKQLLAEHPRITVAVAGLDVTEHDSVVRVFGELRDLLGGLDRVIVNAGLGKGAKIGTGKAHANLATAQTNFVGALSQCEAALEIFRTQNAGHLVLVSSISADRGLPGTKAAYSASKAGVAALGEALSIELARTPIRVTTLLPGFIKTDMSASAGDDSSLMAELDEGVDAMVTAIEKEVTRAALPGLKWQGIDAALRFLPNSVTARFV</sequence>
<proteinExistence type="inferred from homology"/>
<gene>
    <name evidence="4" type="ORF">FNL38_102421</name>
</gene>
<evidence type="ECO:0000256" key="3">
    <source>
        <dbReference type="RuleBase" id="RU000363"/>
    </source>
</evidence>
<dbReference type="Pfam" id="PF00106">
    <property type="entry name" value="adh_short"/>
    <property type="match status" value="1"/>
</dbReference>
<protein>
    <recommendedName>
        <fullName evidence="5">Short-subunit dehydrogenase</fullName>
    </recommendedName>
</protein>
<keyword evidence="2" id="KW-0560">Oxidoreductase</keyword>
<dbReference type="GO" id="GO:0016020">
    <property type="term" value="C:membrane"/>
    <property type="evidence" value="ECO:0007669"/>
    <property type="project" value="TreeGrafter"/>
</dbReference>
<name>A0A652YT22_NOCGL</name>
<comment type="similarity">
    <text evidence="1 3">Belongs to the short-chain dehydrogenases/reductases (SDR) family.</text>
</comment>
<reference evidence="4" key="1">
    <citation type="submission" date="2019-07" db="EMBL/GenBank/DDBJ databases">
        <title>Genomic Encyclopedia of Type Strains, Phase IV (KMG-IV): sequencing the most valuable type-strain genomes for metagenomic binning, comparative biology and taxonomic classification.</title>
        <authorList>
            <person name="Goeker M."/>
        </authorList>
    </citation>
    <scope>NUCLEOTIDE SEQUENCE</scope>
    <source>
        <strain evidence="4">DSM 44596</strain>
    </source>
</reference>
<evidence type="ECO:0000256" key="2">
    <source>
        <dbReference type="ARBA" id="ARBA00023002"/>
    </source>
</evidence>
<dbReference type="InterPro" id="IPR020904">
    <property type="entry name" value="Sc_DH/Rdtase_CS"/>
</dbReference>
<dbReference type="PROSITE" id="PS00061">
    <property type="entry name" value="ADH_SHORT"/>
    <property type="match status" value="1"/>
</dbReference>
<dbReference type="PANTHER" id="PTHR44196">
    <property type="entry name" value="DEHYDROGENASE/REDUCTASE SDR FAMILY MEMBER 7B"/>
    <property type="match status" value="1"/>
</dbReference>
<evidence type="ECO:0000256" key="1">
    <source>
        <dbReference type="ARBA" id="ARBA00006484"/>
    </source>
</evidence>
<dbReference type="Gene3D" id="3.40.50.720">
    <property type="entry name" value="NAD(P)-binding Rossmann-like Domain"/>
    <property type="match status" value="1"/>
</dbReference>
<comment type="caution">
    <text evidence="4">The sequence shown here is derived from an EMBL/GenBank/DDBJ whole genome shotgun (WGS) entry which is preliminary data.</text>
</comment>
<evidence type="ECO:0008006" key="5">
    <source>
        <dbReference type="Google" id="ProtNLM"/>
    </source>
</evidence>
<dbReference type="PRINTS" id="PR00081">
    <property type="entry name" value="GDHRDH"/>
</dbReference>
<dbReference type="InterPro" id="IPR036291">
    <property type="entry name" value="NAD(P)-bd_dom_sf"/>
</dbReference>
<dbReference type="PRINTS" id="PR00080">
    <property type="entry name" value="SDRFAMILY"/>
</dbReference>
<dbReference type="NCBIfam" id="NF006099">
    <property type="entry name" value="PRK08251.1"/>
    <property type="match status" value="1"/>
</dbReference>
<dbReference type="PANTHER" id="PTHR44196:SF1">
    <property type="entry name" value="DEHYDROGENASE_REDUCTASE SDR FAMILY MEMBER 7B"/>
    <property type="match status" value="1"/>
</dbReference>
<accession>A0A652YT22</accession>